<gene>
    <name evidence="1" type="ORF">LDAN0321_LOCUS2503</name>
</gene>
<evidence type="ECO:0000313" key="1">
    <source>
        <dbReference type="EMBL" id="CAD9560342.1"/>
    </source>
</evidence>
<sequence>MVGTLQSNFIHFLRLHHISNQSQETKEMALYYDSSTLILNNGGLSLISAQYFPFGYILLRSVRKGFTKEFLELHGNDSVKMAFDDLIAQDSIRKVFDGCDKNEPNSLDDSFKGMIFTELVRKVFHARVNEVIKKYRDQHFGRHSKKGDGGTTFRGNKTFDVVYRILFNFHIHANVDD</sequence>
<dbReference type="EMBL" id="HBGY01004102">
    <property type="protein sequence ID" value="CAD9560342.1"/>
    <property type="molecule type" value="Transcribed_RNA"/>
</dbReference>
<organism evidence="1">
    <name type="scientific">Leptocylindrus danicus</name>
    <dbReference type="NCBI Taxonomy" id="163516"/>
    <lineage>
        <taxon>Eukaryota</taxon>
        <taxon>Sar</taxon>
        <taxon>Stramenopiles</taxon>
        <taxon>Ochrophyta</taxon>
        <taxon>Bacillariophyta</taxon>
        <taxon>Coscinodiscophyceae</taxon>
        <taxon>Chaetocerotophycidae</taxon>
        <taxon>Leptocylindrales</taxon>
        <taxon>Leptocylindraceae</taxon>
        <taxon>Leptocylindrus</taxon>
    </lineage>
</organism>
<protein>
    <submittedName>
        <fullName evidence="1">Uncharacterized protein</fullName>
    </submittedName>
</protein>
<reference evidence="1" key="1">
    <citation type="submission" date="2021-01" db="EMBL/GenBank/DDBJ databases">
        <authorList>
            <person name="Corre E."/>
            <person name="Pelletier E."/>
            <person name="Niang G."/>
            <person name="Scheremetjew M."/>
            <person name="Finn R."/>
            <person name="Kale V."/>
            <person name="Holt S."/>
            <person name="Cochrane G."/>
            <person name="Meng A."/>
            <person name="Brown T."/>
            <person name="Cohen L."/>
        </authorList>
    </citation>
    <scope>NUCLEOTIDE SEQUENCE</scope>
    <source>
        <strain evidence="1">B650</strain>
    </source>
</reference>
<proteinExistence type="predicted"/>
<accession>A0A7S2JXF3</accession>
<dbReference type="AlphaFoldDB" id="A0A7S2JXF3"/>
<name>A0A7S2JXF3_9STRA</name>